<dbReference type="PANTHER" id="PTHR35936">
    <property type="entry name" value="MEMBRANE-BOUND LYTIC MUREIN TRANSGLYCOSYLASE F"/>
    <property type="match status" value="1"/>
</dbReference>
<evidence type="ECO:0000256" key="1">
    <source>
        <dbReference type="ARBA" id="ARBA00022729"/>
    </source>
</evidence>
<proteinExistence type="predicted"/>
<name>A0A7V2SI02_9BACT</name>
<feature type="domain" description="Solute-binding protein family 3/N-terminal" evidence="2">
    <location>
        <begin position="40"/>
        <end position="111"/>
    </location>
</feature>
<dbReference type="Gene3D" id="3.40.190.10">
    <property type="entry name" value="Periplasmic binding protein-like II"/>
    <property type="match status" value="1"/>
</dbReference>
<dbReference type="Pfam" id="PF00497">
    <property type="entry name" value="SBP_bac_3"/>
    <property type="match status" value="1"/>
</dbReference>
<keyword evidence="1" id="KW-0732">Signal</keyword>
<evidence type="ECO:0000259" key="2">
    <source>
        <dbReference type="Pfam" id="PF00497"/>
    </source>
</evidence>
<dbReference type="SUPFAM" id="SSF53850">
    <property type="entry name" value="Periplasmic binding protein-like II"/>
    <property type="match status" value="1"/>
</dbReference>
<gene>
    <name evidence="3" type="ORF">ENJ74_00025</name>
</gene>
<dbReference type="AlphaFoldDB" id="A0A7V2SI02"/>
<reference evidence="3" key="1">
    <citation type="journal article" date="2020" name="mSystems">
        <title>Genome- and Community-Level Interaction Insights into Carbon Utilization and Element Cycling Functions of Hydrothermarchaeota in Hydrothermal Sediment.</title>
        <authorList>
            <person name="Zhou Z."/>
            <person name="Liu Y."/>
            <person name="Xu W."/>
            <person name="Pan J."/>
            <person name="Luo Z.H."/>
            <person name="Li M."/>
        </authorList>
    </citation>
    <scope>NUCLEOTIDE SEQUENCE [LARGE SCALE GENOMIC DNA]</scope>
    <source>
        <strain evidence="3">HyVt-513</strain>
    </source>
</reference>
<organism evidence="3 4">
    <name type="scientific">Nitratifractor salsuginis</name>
    <dbReference type="NCBI Taxonomy" id="269261"/>
    <lineage>
        <taxon>Bacteria</taxon>
        <taxon>Pseudomonadati</taxon>
        <taxon>Campylobacterota</taxon>
        <taxon>Epsilonproteobacteria</taxon>
        <taxon>Campylobacterales</taxon>
        <taxon>Sulfurovaceae</taxon>
        <taxon>Nitratifractor</taxon>
    </lineage>
</organism>
<dbReference type="EMBL" id="DRNO01000001">
    <property type="protein sequence ID" value="HFC03233.1"/>
    <property type="molecule type" value="Genomic_DNA"/>
</dbReference>
<protein>
    <submittedName>
        <fullName evidence="3">Transporter substrate-binding domain-containing protein</fullName>
    </submittedName>
</protein>
<sequence>MGKVLVVLLWILLGILSLSAQSPIHLTPEEEAFLRKHPVITVHNELDYPPYNFYKDGKPQGLSIDYMNLLAQRLGIRVEYRHGYSWSEFMRQIKAGKLDVMLNIMRTTERAHY</sequence>
<evidence type="ECO:0000313" key="4">
    <source>
        <dbReference type="Proteomes" id="UP000885722"/>
    </source>
</evidence>
<feature type="non-terminal residue" evidence="3">
    <location>
        <position position="113"/>
    </location>
</feature>
<comment type="caution">
    <text evidence="3">The sequence shown here is derived from an EMBL/GenBank/DDBJ whole genome shotgun (WGS) entry which is preliminary data.</text>
</comment>
<evidence type="ECO:0000313" key="3">
    <source>
        <dbReference type="EMBL" id="HFC03233.1"/>
    </source>
</evidence>
<accession>A0A7V2SI02</accession>
<dbReference type="Proteomes" id="UP000885722">
    <property type="component" value="Unassembled WGS sequence"/>
</dbReference>
<dbReference type="PANTHER" id="PTHR35936:SF19">
    <property type="entry name" value="AMINO-ACID-BINDING PROTEIN YXEM-RELATED"/>
    <property type="match status" value="1"/>
</dbReference>
<dbReference type="InterPro" id="IPR001638">
    <property type="entry name" value="Solute-binding_3/MltF_N"/>
</dbReference>